<dbReference type="FunFam" id="3.30.559.10:FF:000008">
    <property type="entry name" value="Tryptamine hydroxycinnamoyl transferase"/>
    <property type="match status" value="1"/>
</dbReference>
<dbReference type="InterPro" id="IPR023213">
    <property type="entry name" value="CAT-like_dom_sf"/>
</dbReference>
<feature type="coiled-coil region" evidence="4">
    <location>
        <begin position="66"/>
        <end position="131"/>
    </location>
</feature>
<feature type="coiled-coil region" evidence="4">
    <location>
        <begin position="299"/>
        <end position="351"/>
    </location>
</feature>
<evidence type="ECO:0000256" key="1">
    <source>
        <dbReference type="ARBA" id="ARBA00009861"/>
    </source>
</evidence>
<protein>
    <submittedName>
        <fullName evidence="5">Omega-hydroxypalmitate O-feruloyl transferase-like</fullName>
    </submittedName>
</protein>
<comment type="similarity">
    <text evidence="1">Belongs to the plant acyltransferase family.</text>
</comment>
<evidence type="ECO:0000256" key="4">
    <source>
        <dbReference type="SAM" id="Coils"/>
    </source>
</evidence>
<dbReference type="EMBL" id="CACTIH010000447">
    <property type="protein sequence ID" value="CAA2960792.1"/>
    <property type="molecule type" value="Genomic_DNA"/>
</dbReference>
<comment type="caution">
    <text evidence="5">The sequence shown here is derived from an EMBL/GenBank/DDBJ whole genome shotgun (WGS) entry which is preliminary data.</text>
</comment>
<reference evidence="5 6" key="1">
    <citation type="submission" date="2019-12" db="EMBL/GenBank/DDBJ databases">
        <authorList>
            <person name="Alioto T."/>
            <person name="Alioto T."/>
            <person name="Gomez Garrido J."/>
        </authorList>
    </citation>
    <scope>NUCLEOTIDE SEQUENCE [LARGE SCALE GENOMIC DNA]</scope>
</reference>
<name>A0A8S0Q019_OLEEU</name>
<keyword evidence="2 5" id="KW-0808">Transferase</keyword>
<sequence length="675" mass="77493">MSSELVDGGESSFDVELLDIRARCKELKKEKEMLKDSKSQSFEFIRSLEMHVKTLSDAHAEDKKHIQGLERELSNCSQEIDFLQDQLNTRNSEVNCLGEEICSLQLKLADMEILEEEVERLRECVKITESEKSFLMHEIEDKAVELTNSNLCIEKLEESISSVGLEYQCEIETMKLDLLALEQNLFETKKTLEERTQENSRMNELIQEHELRFQEAEKVIVSLDKENKDLKEKLKTFDENAKSFVHEVEEKFREWLVKDDVHALSNLEKDTRTCGNILGPLLAKLAIPGASDADLKNRMDEMLHQIDEYEGVVTQLKEELRMERFKAKEEAEDLAQEMAELRYQMTGMLEEERKRRAYVEHISLQRISELEAQIAKERQKSFNSQELAVTKFKCGGFVIGMCMNHCMLDGIGAMDFFNSWGETARNLPVKVLPFLDRTILKPRNPPQIEFPHHEFSEIQDISNTSQLYKQEIICKSFHFDPEKLENLRKKALEDGNLHKCTRFEALTAFVWKSRSQALKLKPDQQTKLLFAVDGRSRFDPPLPEGFFGNGIVLTYSICSAGDLLKNPLSFAVKLVSDAVKMVTDRYMRSAIDYFEVTRARPSMSGTLLITTWSKLSFHTIDFGWGEPVVSGPLGLPGKEVIVFASHGKERKGGINVIVELPASAMKTFEEILQMK</sequence>
<dbReference type="Gene3D" id="3.30.559.10">
    <property type="entry name" value="Chloramphenicol acetyltransferase-like domain"/>
    <property type="match status" value="2"/>
</dbReference>
<feature type="coiled-coil region" evidence="4">
    <location>
        <begin position="192"/>
        <end position="240"/>
    </location>
</feature>
<dbReference type="Pfam" id="PF02458">
    <property type="entry name" value="Transferase"/>
    <property type="match status" value="1"/>
</dbReference>
<dbReference type="GO" id="GO:0016746">
    <property type="term" value="F:acyltransferase activity"/>
    <property type="evidence" value="ECO:0007669"/>
    <property type="project" value="UniProtKB-KW"/>
</dbReference>
<keyword evidence="3" id="KW-0012">Acyltransferase</keyword>
<evidence type="ECO:0000313" key="6">
    <source>
        <dbReference type="Proteomes" id="UP000594638"/>
    </source>
</evidence>
<dbReference type="AlphaFoldDB" id="A0A8S0Q019"/>
<dbReference type="Proteomes" id="UP000594638">
    <property type="component" value="Unassembled WGS sequence"/>
</dbReference>
<evidence type="ECO:0000256" key="2">
    <source>
        <dbReference type="ARBA" id="ARBA00022679"/>
    </source>
</evidence>
<dbReference type="OrthoDB" id="2020741at2759"/>
<keyword evidence="6" id="KW-1185">Reference proteome</keyword>
<gene>
    <name evidence="5" type="ORF">OLEA9_A084365</name>
</gene>
<organism evidence="5 6">
    <name type="scientific">Olea europaea subsp. europaea</name>
    <dbReference type="NCBI Taxonomy" id="158383"/>
    <lineage>
        <taxon>Eukaryota</taxon>
        <taxon>Viridiplantae</taxon>
        <taxon>Streptophyta</taxon>
        <taxon>Embryophyta</taxon>
        <taxon>Tracheophyta</taxon>
        <taxon>Spermatophyta</taxon>
        <taxon>Magnoliopsida</taxon>
        <taxon>eudicotyledons</taxon>
        <taxon>Gunneridae</taxon>
        <taxon>Pentapetalae</taxon>
        <taxon>asterids</taxon>
        <taxon>lamiids</taxon>
        <taxon>Lamiales</taxon>
        <taxon>Oleaceae</taxon>
        <taxon>Oleeae</taxon>
        <taxon>Olea</taxon>
    </lineage>
</organism>
<dbReference type="PANTHER" id="PTHR36390:SF1">
    <property type="entry name" value="MYOSIN HEAVY CHAIN-LIKE PROTEIN"/>
    <property type="match status" value="1"/>
</dbReference>
<keyword evidence="4" id="KW-0175">Coiled coil</keyword>
<dbReference type="PANTHER" id="PTHR36390">
    <property type="entry name" value="MYOSIN HEAVY CHAIN-LIKE PROTEIN"/>
    <property type="match status" value="1"/>
</dbReference>
<proteinExistence type="inferred from homology"/>
<evidence type="ECO:0000256" key="3">
    <source>
        <dbReference type="ARBA" id="ARBA00023315"/>
    </source>
</evidence>
<accession>A0A8S0Q019</accession>
<dbReference type="Gramene" id="OE9A084365T1">
    <property type="protein sequence ID" value="OE9A084365C1"/>
    <property type="gene ID" value="OE9A084365"/>
</dbReference>
<evidence type="ECO:0000313" key="5">
    <source>
        <dbReference type="EMBL" id="CAA2960792.1"/>
    </source>
</evidence>